<dbReference type="InterPro" id="IPR000847">
    <property type="entry name" value="LysR_HTH_N"/>
</dbReference>
<keyword evidence="4" id="KW-0804">Transcription</keyword>
<dbReference type="PANTHER" id="PTHR30419">
    <property type="entry name" value="HTH-TYPE TRANSCRIPTIONAL REGULATOR YBHD"/>
    <property type="match status" value="1"/>
</dbReference>
<dbReference type="Gene3D" id="1.10.10.10">
    <property type="entry name" value="Winged helix-like DNA-binding domain superfamily/Winged helix DNA-binding domain"/>
    <property type="match status" value="1"/>
</dbReference>
<dbReference type="Pfam" id="PF03466">
    <property type="entry name" value="LysR_substrate"/>
    <property type="match status" value="1"/>
</dbReference>
<dbReference type="GO" id="GO:0005829">
    <property type="term" value="C:cytosol"/>
    <property type="evidence" value="ECO:0007669"/>
    <property type="project" value="TreeGrafter"/>
</dbReference>
<organism evidence="6 7">
    <name type="scientific">Pseudomonas citronellolis</name>
    <dbReference type="NCBI Taxonomy" id="53408"/>
    <lineage>
        <taxon>Bacteria</taxon>
        <taxon>Pseudomonadati</taxon>
        <taxon>Pseudomonadota</taxon>
        <taxon>Gammaproteobacteria</taxon>
        <taxon>Pseudomonadales</taxon>
        <taxon>Pseudomonadaceae</taxon>
        <taxon>Pseudomonas</taxon>
    </lineage>
</organism>
<dbReference type="Gene3D" id="3.40.190.290">
    <property type="match status" value="1"/>
</dbReference>
<keyword evidence="2" id="KW-0805">Transcription regulation</keyword>
<dbReference type="SUPFAM" id="SSF53850">
    <property type="entry name" value="Periplasmic binding protein-like II"/>
    <property type="match status" value="1"/>
</dbReference>
<reference evidence="6 7" key="1">
    <citation type="submission" date="2016-05" db="EMBL/GenBank/DDBJ databases">
        <title>Genome Sequence of Pseudomonas citronellolis Strain SJTE-3, an Estrogens and Persistent Organic Pollutants degradation strain.</title>
        <authorList>
            <person name="Liang R."/>
        </authorList>
    </citation>
    <scope>NUCLEOTIDE SEQUENCE [LARGE SCALE GENOMIC DNA]</scope>
    <source>
        <strain evidence="6 7">SJTE-3</strain>
    </source>
</reference>
<name>A0A1A9KCQ5_9PSED</name>
<dbReference type="GO" id="GO:0003677">
    <property type="term" value="F:DNA binding"/>
    <property type="evidence" value="ECO:0007669"/>
    <property type="project" value="UniProtKB-KW"/>
</dbReference>
<comment type="similarity">
    <text evidence="1">Belongs to the LysR transcriptional regulatory family.</text>
</comment>
<evidence type="ECO:0000256" key="3">
    <source>
        <dbReference type="ARBA" id="ARBA00023125"/>
    </source>
</evidence>
<sequence length="295" mass="32167">MQHLALRYFLEVARSGSITEASARLHVSGSAISRQIARLEQELGVELFERRPRGMLLSPAGELLAQRARRIALDTERALADVRELQGPHRGLVRLAAYEGFAIDWLPRILADYRRTYPGVRFHVWVGNSADICARVGDGSADIGITYSYSAPAGVKVERIVRRPMHVLVPRDHPLATREQVSLADLASEPMALPDQQRTQRQLVDTALATQGLSMEPVFATNSMASLKAFALAAGTLMFISSLGSRGGNLPEGVVAVPVADDTMQASVLQIVTLQGRHLPAAIVEFLGFLDRAIE</sequence>
<dbReference type="InterPro" id="IPR036388">
    <property type="entry name" value="WH-like_DNA-bd_sf"/>
</dbReference>
<evidence type="ECO:0000256" key="2">
    <source>
        <dbReference type="ARBA" id="ARBA00023015"/>
    </source>
</evidence>
<dbReference type="RefSeq" id="WP_064583121.1">
    <property type="nucleotide sequence ID" value="NZ_CP015878.1"/>
</dbReference>
<dbReference type="InterPro" id="IPR050950">
    <property type="entry name" value="HTH-type_LysR_regulators"/>
</dbReference>
<dbReference type="Pfam" id="PF00126">
    <property type="entry name" value="HTH_1"/>
    <property type="match status" value="1"/>
</dbReference>
<dbReference type="EMBL" id="CP015878">
    <property type="protein sequence ID" value="ANI15231.1"/>
    <property type="molecule type" value="Genomic_DNA"/>
</dbReference>
<dbReference type="FunFam" id="1.10.10.10:FF:000001">
    <property type="entry name" value="LysR family transcriptional regulator"/>
    <property type="match status" value="1"/>
</dbReference>
<accession>A0A1A9KCQ5</accession>
<dbReference type="GO" id="GO:0003700">
    <property type="term" value="F:DNA-binding transcription factor activity"/>
    <property type="evidence" value="ECO:0007669"/>
    <property type="project" value="InterPro"/>
</dbReference>
<dbReference type="PANTHER" id="PTHR30419:SF8">
    <property type="entry name" value="NITROGEN ASSIMILATION TRANSCRIPTIONAL ACTIVATOR-RELATED"/>
    <property type="match status" value="1"/>
</dbReference>
<dbReference type="Proteomes" id="UP000077748">
    <property type="component" value="Chromosome"/>
</dbReference>
<dbReference type="SUPFAM" id="SSF46785">
    <property type="entry name" value="Winged helix' DNA-binding domain"/>
    <property type="match status" value="1"/>
</dbReference>
<feature type="domain" description="HTH lysR-type" evidence="5">
    <location>
        <begin position="1"/>
        <end position="58"/>
    </location>
</feature>
<protein>
    <submittedName>
        <fullName evidence="6">LysR family transcriptional regulator</fullName>
    </submittedName>
</protein>
<dbReference type="PRINTS" id="PR00039">
    <property type="entry name" value="HTHLYSR"/>
</dbReference>
<dbReference type="AlphaFoldDB" id="A0A1A9KCQ5"/>
<gene>
    <name evidence="6" type="ORF">A9C11_15115</name>
</gene>
<evidence type="ECO:0000256" key="4">
    <source>
        <dbReference type="ARBA" id="ARBA00023163"/>
    </source>
</evidence>
<dbReference type="PROSITE" id="PS50931">
    <property type="entry name" value="HTH_LYSR"/>
    <property type="match status" value="1"/>
</dbReference>
<dbReference type="InterPro" id="IPR005119">
    <property type="entry name" value="LysR_subst-bd"/>
</dbReference>
<keyword evidence="3" id="KW-0238">DNA-binding</keyword>
<evidence type="ECO:0000313" key="7">
    <source>
        <dbReference type="Proteomes" id="UP000077748"/>
    </source>
</evidence>
<proteinExistence type="inferred from homology"/>
<evidence type="ECO:0000256" key="1">
    <source>
        <dbReference type="ARBA" id="ARBA00009437"/>
    </source>
</evidence>
<evidence type="ECO:0000313" key="6">
    <source>
        <dbReference type="EMBL" id="ANI15231.1"/>
    </source>
</evidence>
<evidence type="ECO:0000259" key="5">
    <source>
        <dbReference type="PROSITE" id="PS50931"/>
    </source>
</evidence>
<dbReference type="InterPro" id="IPR036390">
    <property type="entry name" value="WH_DNA-bd_sf"/>
</dbReference>